<evidence type="ECO:0000313" key="2">
    <source>
        <dbReference type="EMBL" id="MBN0043357.1"/>
    </source>
</evidence>
<dbReference type="Proteomes" id="UP000788262">
    <property type="component" value="Unassembled WGS sequence"/>
</dbReference>
<accession>A0ABS2VJT1</accession>
<evidence type="ECO:0008006" key="4">
    <source>
        <dbReference type="Google" id="ProtNLM"/>
    </source>
</evidence>
<sequence>MRRLSARLVENLTLPPGGGDVVPALGEALSRVRGRPVRLRAAAFPPLTASGLWVDRVDHDLIVYEENTEPEHQLVIIGHEAWHMFQGHCGGVTHHGPVASRASGGEASTVLADVVASVTASETGVPEPGKHGTAENGPGEYGRPAAPGPRDPGAAGSRPATPPTTRSAPPRSAQARSTRPWSTPPGTVKAGGPEAEAVEAAGTAGAARGRPVKPRHVASVFAAFPFAGRGDTREGEEERDAERFGFRFATDVQRALHETRPPGEAHDLAGRIQASMVHRIRRI</sequence>
<reference evidence="2 3" key="1">
    <citation type="submission" date="2021-02" db="EMBL/GenBank/DDBJ databases">
        <title>Whole genome sequencing of Streptomyces actuosus VRA1.</title>
        <authorList>
            <person name="Sen G."/>
            <person name="Sen A."/>
        </authorList>
    </citation>
    <scope>NUCLEOTIDE SEQUENCE [LARGE SCALE GENOMIC DNA]</scope>
    <source>
        <strain evidence="2 3">VRA1</strain>
    </source>
</reference>
<dbReference type="EMBL" id="JAFFZS010000002">
    <property type="protein sequence ID" value="MBN0043357.1"/>
    <property type="molecule type" value="Genomic_DNA"/>
</dbReference>
<feature type="compositionally biased region" description="Polar residues" evidence="1">
    <location>
        <begin position="174"/>
        <end position="185"/>
    </location>
</feature>
<evidence type="ECO:0000256" key="1">
    <source>
        <dbReference type="SAM" id="MobiDB-lite"/>
    </source>
</evidence>
<keyword evidence="3" id="KW-1185">Reference proteome</keyword>
<gene>
    <name evidence="2" type="ORF">JS756_04440</name>
</gene>
<evidence type="ECO:0000313" key="3">
    <source>
        <dbReference type="Proteomes" id="UP000788262"/>
    </source>
</evidence>
<protein>
    <recommendedName>
        <fullName evidence="4">Toxin-antitoxin system, toxin component</fullName>
    </recommendedName>
</protein>
<proteinExistence type="predicted"/>
<name>A0ABS2VJT1_STRAS</name>
<organism evidence="2 3">
    <name type="scientific">Streptomyces actuosus</name>
    <dbReference type="NCBI Taxonomy" id="1885"/>
    <lineage>
        <taxon>Bacteria</taxon>
        <taxon>Bacillati</taxon>
        <taxon>Actinomycetota</taxon>
        <taxon>Actinomycetes</taxon>
        <taxon>Kitasatosporales</taxon>
        <taxon>Streptomycetaceae</taxon>
        <taxon>Streptomyces</taxon>
    </lineage>
</organism>
<comment type="caution">
    <text evidence="2">The sequence shown here is derived from an EMBL/GenBank/DDBJ whole genome shotgun (WGS) entry which is preliminary data.</text>
</comment>
<feature type="compositionally biased region" description="Low complexity" evidence="1">
    <location>
        <begin position="151"/>
        <end position="173"/>
    </location>
</feature>
<feature type="region of interest" description="Disordered" evidence="1">
    <location>
        <begin position="120"/>
        <end position="192"/>
    </location>
</feature>